<dbReference type="CDD" id="cd21543">
    <property type="entry name" value="SPOC_SHARP"/>
    <property type="match status" value="1"/>
</dbReference>
<feature type="compositionally biased region" description="Basic and acidic residues" evidence="7">
    <location>
        <begin position="269"/>
        <end position="283"/>
    </location>
</feature>
<feature type="region of interest" description="Disordered" evidence="7">
    <location>
        <begin position="485"/>
        <end position="554"/>
    </location>
</feature>
<dbReference type="STRING" id="318479.A0A0N4UNX0"/>
<keyword evidence="4" id="KW-0175">Coiled coil</keyword>
<dbReference type="Gene3D" id="2.40.290.10">
    <property type="match status" value="1"/>
</dbReference>
<keyword evidence="3" id="KW-0805">Transcription regulation</keyword>
<evidence type="ECO:0000256" key="3">
    <source>
        <dbReference type="ARBA" id="ARBA00023015"/>
    </source>
</evidence>
<feature type="compositionally biased region" description="Acidic residues" evidence="7">
    <location>
        <begin position="223"/>
        <end position="233"/>
    </location>
</feature>
<keyword evidence="11" id="KW-1185">Reference proteome</keyword>
<feature type="region of interest" description="Disordered" evidence="7">
    <location>
        <begin position="830"/>
        <end position="854"/>
    </location>
</feature>
<dbReference type="Pfam" id="PF07744">
    <property type="entry name" value="SPOC"/>
    <property type="match status" value="1"/>
</dbReference>
<feature type="compositionally biased region" description="Polar residues" evidence="7">
    <location>
        <begin position="668"/>
        <end position="678"/>
    </location>
</feature>
<dbReference type="OrthoDB" id="6407164at2759"/>
<dbReference type="WBParaSite" id="DME_0000963201-mRNA-1">
    <property type="protein sequence ID" value="DME_0000963201-mRNA-1"/>
    <property type="gene ID" value="DME_0000963201"/>
</dbReference>
<feature type="compositionally biased region" description="Basic and acidic residues" evidence="7">
    <location>
        <begin position="414"/>
        <end position="432"/>
    </location>
</feature>
<feature type="compositionally biased region" description="Polar residues" evidence="7">
    <location>
        <begin position="834"/>
        <end position="854"/>
    </location>
</feature>
<feature type="compositionally biased region" description="Polar residues" evidence="7">
    <location>
        <begin position="782"/>
        <end position="804"/>
    </location>
</feature>
<feature type="region of interest" description="Disordered" evidence="7">
    <location>
        <begin position="1"/>
        <end position="109"/>
    </location>
</feature>
<dbReference type="Proteomes" id="UP000274756">
    <property type="component" value="Unassembled WGS sequence"/>
</dbReference>
<feature type="compositionally biased region" description="Acidic residues" evidence="7">
    <location>
        <begin position="602"/>
        <end position="613"/>
    </location>
</feature>
<reference evidence="9 11" key="2">
    <citation type="submission" date="2018-11" db="EMBL/GenBank/DDBJ databases">
        <authorList>
            <consortium name="Pathogen Informatics"/>
        </authorList>
    </citation>
    <scope>NUCLEOTIDE SEQUENCE [LARGE SCALE GENOMIC DNA]</scope>
</reference>
<dbReference type="GO" id="GO:0003723">
    <property type="term" value="F:RNA binding"/>
    <property type="evidence" value="ECO:0007669"/>
    <property type="project" value="UniProtKB-KW"/>
</dbReference>
<feature type="compositionally biased region" description="Low complexity" evidence="7">
    <location>
        <begin position="537"/>
        <end position="551"/>
    </location>
</feature>
<gene>
    <name evidence="9" type="ORF">DME_LOCUS3282</name>
</gene>
<dbReference type="Proteomes" id="UP000038040">
    <property type="component" value="Unplaced"/>
</dbReference>
<feature type="compositionally biased region" description="Low complexity" evidence="7">
    <location>
        <begin position="765"/>
        <end position="781"/>
    </location>
</feature>
<dbReference type="FunFam" id="2.40.290.10:FF:000002">
    <property type="entry name" value="Spen family transcriptional repressor"/>
    <property type="match status" value="1"/>
</dbReference>
<dbReference type="InterPro" id="IPR016194">
    <property type="entry name" value="SPOC-like_C_dom_sf"/>
</dbReference>
<evidence type="ECO:0000313" key="10">
    <source>
        <dbReference type="Proteomes" id="UP000038040"/>
    </source>
</evidence>
<feature type="region of interest" description="Disordered" evidence="7">
    <location>
        <begin position="765"/>
        <end position="804"/>
    </location>
</feature>
<keyword evidence="6" id="KW-0539">Nucleus</keyword>
<feature type="compositionally biased region" description="Low complexity" evidence="7">
    <location>
        <begin position="1289"/>
        <end position="1345"/>
    </location>
</feature>
<feature type="region of interest" description="Disordered" evidence="7">
    <location>
        <begin position="1188"/>
        <end position="1228"/>
    </location>
</feature>
<evidence type="ECO:0000256" key="4">
    <source>
        <dbReference type="ARBA" id="ARBA00023054"/>
    </source>
</evidence>
<feature type="region of interest" description="Disordered" evidence="7">
    <location>
        <begin position="167"/>
        <end position="203"/>
    </location>
</feature>
<feature type="compositionally biased region" description="Basic residues" evidence="7">
    <location>
        <begin position="170"/>
        <end position="182"/>
    </location>
</feature>
<feature type="compositionally biased region" description="Polar residues" evidence="7">
    <location>
        <begin position="11"/>
        <end position="32"/>
    </location>
</feature>
<feature type="compositionally biased region" description="Basic residues" evidence="7">
    <location>
        <begin position="403"/>
        <end position="413"/>
    </location>
</feature>
<dbReference type="PROSITE" id="PS50917">
    <property type="entry name" value="SPOC"/>
    <property type="match status" value="1"/>
</dbReference>
<evidence type="ECO:0000313" key="12">
    <source>
        <dbReference type="WBParaSite" id="DME_0000963201-mRNA-1"/>
    </source>
</evidence>
<dbReference type="SUPFAM" id="SSF100939">
    <property type="entry name" value="SPOC domain-like"/>
    <property type="match status" value="1"/>
</dbReference>
<feature type="region of interest" description="Disordered" evidence="7">
    <location>
        <begin position="579"/>
        <end position="613"/>
    </location>
</feature>
<keyword evidence="5" id="KW-0804">Transcription</keyword>
<feature type="compositionally biased region" description="Polar residues" evidence="7">
    <location>
        <begin position="298"/>
        <end position="314"/>
    </location>
</feature>
<feature type="region of interest" description="Disordered" evidence="7">
    <location>
        <begin position="220"/>
        <end position="334"/>
    </location>
</feature>
<feature type="compositionally biased region" description="Basic and acidic residues" evidence="7">
    <location>
        <begin position="371"/>
        <end position="384"/>
    </location>
</feature>
<organism evidence="10 12">
    <name type="scientific">Dracunculus medinensis</name>
    <name type="common">Guinea worm</name>
    <dbReference type="NCBI Taxonomy" id="318479"/>
    <lineage>
        <taxon>Eukaryota</taxon>
        <taxon>Metazoa</taxon>
        <taxon>Ecdysozoa</taxon>
        <taxon>Nematoda</taxon>
        <taxon>Chromadorea</taxon>
        <taxon>Rhabditida</taxon>
        <taxon>Spirurina</taxon>
        <taxon>Dracunculoidea</taxon>
        <taxon>Dracunculidae</taxon>
        <taxon>Dracunculus</taxon>
    </lineage>
</organism>
<evidence type="ECO:0000313" key="11">
    <source>
        <dbReference type="Proteomes" id="UP000274756"/>
    </source>
</evidence>
<comment type="subcellular location">
    <subcellularLocation>
        <location evidence="1">Nucleus</location>
    </subcellularLocation>
</comment>
<dbReference type="InterPro" id="IPR012921">
    <property type="entry name" value="SPOC_C"/>
</dbReference>
<evidence type="ECO:0000313" key="9">
    <source>
        <dbReference type="EMBL" id="VDN53309.1"/>
    </source>
</evidence>
<protein>
    <submittedName>
        <fullName evidence="12">SPOC domain-containing protein</fullName>
    </submittedName>
</protein>
<dbReference type="AlphaFoldDB" id="A0A0N4UNX0"/>
<dbReference type="GO" id="GO:0005634">
    <property type="term" value="C:nucleus"/>
    <property type="evidence" value="ECO:0007669"/>
    <property type="project" value="UniProtKB-SubCell"/>
</dbReference>
<reference evidence="12" key="1">
    <citation type="submission" date="2017-02" db="UniProtKB">
        <authorList>
            <consortium name="WormBaseParasite"/>
        </authorList>
    </citation>
    <scope>IDENTIFICATION</scope>
</reference>
<evidence type="ECO:0000256" key="6">
    <source>
        <dbReference type="ARBA" id="ARBA00023242"/>
    </source>
</evidence>
<evidence type="ECO:0000256" key="1">
    <source>
        <dbReference type="ARBA" id="ARBA00004123"/>
    </source>
</evidence>
<name>A0A0N4UNX0_DRAME</name>
<feature type="compositionally biased region" description="Basic residues" evidence="7">
    <location>
        <begin position="284"/>
        <end position="295"/>
    </location>
</feature>
<proteinExistence type="predicted"/>
<feature type="region of interest" description="Disordered" evidence="7">
    <location>
        <begin position="650"/>
        <end position="726"/>
    </location>
</feature>
<feature type="compositionally biased region" description="Low complexity" evidence="7">
    <location>
        <begin position="1205"/>
        <end position="1226"/>
    </location>
</feature>
<evidence type="ECO:0000256" key="5">
    <source>
        <dbReference type="ARBA" id="ARBA00023163"/>
    </source>
</evidence>
<feature type="compositionally biased region" description="Basic and acidic residues" evidence="7">
    <location>
        <begin position="61"/>
        <end position="84"/>
    </location>
</feature>
<evidence type="ECO:0000256" key="7">
    <source>
        <dbReference type="SAM" id="MobiDB-lite"/>
    </source>
</evidence>
<feature type="region of interest" description="Disordered" evidence="7">
    <location>
        <begin position="1289"/>
        <end position="1386"/>
    </location>
</feature>
<feature type="region of interest" description="Disordered" evidence="7">
    <location>
        <begin position="366"/>
        <end position="432"/>
    </location>
</feature>
<feature type="compositionally biased region" description="Low complexity" evidence="7">
    <location>
        <begin position="1353"/>
        <end position="1362"/>
    </location>
</feature>
<accession>A0A0N4UNX0</accession>
<sequence>MQKCGKRVRLDSSSSDEYTNSKGSESDSTLMISKNKKQPAKSGAGRPRTSKASKAVYANEKISDDSESEHSARDSSQSDKEYLQRKNRKKKSATGNKESSTKKNKKFKEHNLSLDDVFGAYSSDEKEFMVVHKSPTDLTIGDRYSRIEKDLYDKKELDTKDELDKISNKRKERNKHISKSKVKSQCAKEKRVEDSSGSTVEKESIIKDKKIENSRKRIKTLDTDDLFGTDPDIESSAKKVKKGKSLVEVSIFGDESNYERKSGKRKSNKSNDFESNERREKNLVKKLRKEKRKREKSANGSNVQMMKESITSETHTNEPKIFETGVRNLEKNNSASDKIENVGSEEGADNIHDYIDANASKTENFAKKKQKDYDKQKLVDKEDIMSSSSTSDEKIKTEIPQRPMKRHGSRKTIKKEMHDQVNEIIKPDDKIEFSEDNGEVDLFSSKASSPHPLTIPSCLLEDASKWGADSTVSTTDEEDHFNFVAKRNIKNENAEPFPADDSHQRKMMAKDGGANGSDEDGFPSFTSSQLRSEFMDNSSPSTSISNSSSPSYLEHKTDCSKMLSTYSKTQVEDEKTALNKIDAPEPIFDSSVFNEKHNGEQGMDENDSSDSFELIDEGRVVSLHGRDEIEGDIHDVQETEDAVQSISVFDDTASHQSADEEGICVRSNYMSDGTSRRSSLAEAIRTEDTINAVASEQEDSQDEEIQNSSTEEDKEESSKMSDAGGHLDEVIDDVVAGGYMEIDADQLMLINSKKAKEQADREAAAAAAVASQQQQPQSISSVNSHSVAPSLQTPPVGQPSSVSVRSVGYPMHMSQPMSCMTQSPYLSAHHTTTHQDLYSKESNNASSMESSQTQGPLQNIQVSIQNLPQNVPEEIQRGPQQQVQLVSAQQHEGFPRIHSAEQTSDPTLAPQYSQLVIRQTSQPQLQQQQHKTGLFYSSNYYASMNSAHQQGTAQDALQRIDTLNQSHPSYVPESSTSLSKAVQYKQSQMVPRDFYPQSNMKQQVPITHRAQLQQGSDQEQEQLHHQQQSDIMNHGIDSVRKSYQVNSTTSSISQIQQTNAVQHHITNQHPGFPHVQSSSANVSSTAVTTTDSLQHQNPFTLSLPTTSATPFFQNARMQQQYIQMCRNTLFSQGGVASEQPDNNTVQVIRNYAEMFHAATSAYGVNMSNAYNSSHVPFATTSSALAPETTVRHSGMPSVQHVRPLQQPQQMQQQQQQMQHQSSGQMQTDPRFQHSIKAQLPMSEQQEENIAAAVAQQQLNSLYRAGGFPLNYSAVVHNQQNPQQNVIPNSLQRQQQEQKQLHQQQFHQHQMQQQLQQQAQQHQFQQNQQIQHQQQVQQHPQQPHHSQSQHHLQHQQIQHPMQQEITQPHHNVPGPTNHQQQNSYPTQTPLSKYPFLWQGVIALKTSEATVQMYKVHLNFEFFLKVKGNVDMLRHSLIQLATLINGVQVIRINQRMRMETGQLESVQVKMTDEQSYIALLCLPCGMNLEHIKSQTEIMKERFVDYLESKQAAGICSVGNEKHPSPNMIVHIFPPCDFATSFLERSSFGLFDVVRQQGTKNYLFVVITSAS</sequence>
<evidence type="ECO:0000259" key="8">
    <source>
        <dbReference type="PROSITE" id="PS50917"/>
    </source>
</evidence>
<feature type="compositionally biased region" description="Basic and acidic residues" evidence="7">
    <location>
        <begin position="186"/>
        <end position="203"/>
    </location>
</feature>
<feature type="compositionally biased region" description="Polar residues" evidence="7">
    <location>
        <begin position="1363"/>
        <end position="1386"/>
    </location>
</feature>
<evidence type="ECO:0000256" key="2">
    <source>
        <dbReference type="ARBA" id="ARBA00022884"/>
    </source>
</evidence>
<feature type="domain" description="SPOC" evidence="8">
    <location>
        <begin position="1385"/>
        <end position="1567"/>
    </location>
</feature>
<dbReference type="InterPro" id="IPR010912">
    <property type="entry name" value="SPOC_met"/>
</dbReference>
<feature type="compositionally biased region" description="Acidic residues" evidence="7">
    <location>
        <begin position="696"/>
        <end position="715"/>
    </location>
</feature>
<dbReference type="EMBL" id="UYYG01000119">
    <property type="protein sequence ID" value="VDN53309.1"/>
    <property type="molecule type" value="Genomic_DNA"/>
</dbReference>
<keyword evidence="2" id="KW-0694">RNA-binding</keyword>